<gene>
    <name evidence="2" type="ORF">H8K33_11040</name>
</gene>
<keyword evidence="1" id="KW-1133">Transmembrane helix</keyword>
<keyword evidence="1" id="KW-0472">Membrane</keyword>
<keyword evidence="3" id="KW-1185">Reference proteome</keyword>
<evidence type="ECO:0000313" key="2">
    <source>
        <dbReference type="EMBL" id="MBC3832046.1"/>
    </source>
</evidence>
<feature type="transmembrane region" description="Helical" evidence="1">
    <location>
        <begin position="12"/>
        <end position="35"/>
    </location>
</feature>
<dbReference type="RefSeq" id="WP_186891092.1">
    <property type="nucleotide sequence ID" value="NZ_JACOFU010000004.1"/>
</dbReference>
<dbReference type="EMBL" id="JACOFU010000004">
    <property type="protein sequence ID" value="MBC3832046.1"/>
    <property type="molecule type" value="Genomic_DNA"/>
</dbReference>
<accession>A0ABR6XRB5</accession>
<comment type="caution">
    <text evidence="2">The sequence shown here is derived from an EMBL/GenBank/DDBJ whole genome shotgun (WGS) entry which is preliminary data.</text>
</comment>
<name>A0ABR6XRB5_9BURK</name>
<keyword evidence="1" id="KW-0812">Transmembrane</keyword>
<protein>
    <submittedName>
        <fullName evidence="2">Uncharacterized protein</fullName>
    </submittedName>
</protein>
<sequence>MNSIFKAPISSGTKVTLVFFVVVSIINFIDFIFYVQEPRKMISAIGYALMAYGTYRNGLTKEALDLGGRYGLIVGFVLVVAGFAMRYLPSALT</sequence>
<evidence type="ECO:0000313" key="3">
    <source>
        <dbReference type="Proteomes" id="UP000643610"/>
    </source>
</evidence>
<organism evidence="2 3">
    <name type="scientific">Undibacterium amnicola</name>
    <dbReference type="NCBI Taxonomy" id="1834038"/>
    <lineage>
        <taxon>Bacteria</taxon>
        <taxon>Pseudomonadati</taxon>
        <taxon>Pseudomonadota</taxon>
        <taxon>Betaproteobacteria</taxon>
        <taxon>Burkholderiales</taxon>
        <taxon>Oxalobacteraceae</taxon>
        <taxon>Undibacterium</taxon>
    </lineage>
</organism>
<dbReference type="Proteomes" id="UP000643610">
    <property type="component" value="Unassembled WGS sequence"/>
</dbReference>
<feature type="transmembrane region" description="Helical" evidence="1">
    <location>
        <begin position="70"/>
        <end position="88"/>
    </location>
</feature>
<proteinExistence type="predicted"/>
<reference evidence="2 3" key="1">
    <citation type="submission" date="2020-08" db="EMBL/GenBank/DDBJ databases">
        <title>Novel species isolated from subtropical streams in China.</title>
        <authorList>
            <person name="Lu H."/>
        </authorList>
    </citation>
    <scope>NUCLEOTIDE SEQUENCE [LARGE SCALE GENOMIC DNA]</scope>
    <source>
        <strain evidence="2 3">KCTC 52442</strain>
    </source>
</reference>
<evidence type="ECO:0000256" key="1">
    <source>
        <dbReference type="SAM" id="Phobius"/>
    </source>
</evidence>